<dbReference type="EMBL" id="CP045851">
    <property type="protein sequence ID" value="QGG96301.1"/>
    <property type="molecule type" value="Genomic_DNA"/>
</dbReference>
<protein>
    <submittedName>
        <fullName evidence="1">Uncharacterized protein</fullName>
    </submittedName>
</protein>
<accession>A0A5Q2RNY5</accession>
<evidence type="ECO:0000313" key="2">
    <source>
        <dbReference type="Proteomes" id="UP000334019"/>
    </source>
</evidence>
<keyword evidence="2" id="KW-1185">Reference proteome</keyword>
<name>A0A5Q2RNY5_9ACTN</name>
<dbReference type="AlphaFoldDB" id="A0A5Q2RNY5"/>
<dbReference type="Proteomes" id="UP000334019">
    <property type="component" value="Chromosome"/>
</dbReference>
<dbReference type="RefSeq" id="WP_153760405.1">
    <property type="nucleotide sequence ID" value="NZ_CP045851.1"/>
</dbReference>
<gene>
    <name evidence="1" type="ORF">GH723_15015</name>
</gene>
<evidence type="ECO:0000313" key="1">
    <source>
        <dbReference type="EMBL" id="QGG96301.1"/>
    </source>
</evidence>
<sequence length="109" mass="11560">MTTIRATCGACGDVELTTADVQVMISEETGEGTYSFRCPHCQDVVVKGSPRHTIDLLVSAGVRYSTWGTPAESPLDPTAPAFDYDDLLAFHAFLTDDAAVAGALDSLPH</sequence>
<proteinExistence type="predicted"/>
<reference evidence="1 2" key="1">
    <citation type="submission" date="2019-11" db="EMBL/GenBank/DDBJ databases">
        <authorList>
            <person name="He Y."/>
        </authorList>
    </citation>
    <scope>NUCLEOTIDE SEQUENCE [LARGE SCALE GENOMIC DNA]</scope>
    <source>
        <strain evidence="1 2">SCSIO 58843</strain>
    </source>
</reference>
<organism evidence="1 2">
    <name type="scientific">Actinomarinicola tropica</name>
    <dbReference type="NCBI Taxonomy" id="2789776"/>
    <lineage>
        <taxon>Bacteria</taxon>
        <taxon>Bacillati</taxon>
        <taxon>Actinomycetota</taxon>
        <taxon>Acidimicrobiia</taxon>
        <taxon>Acidimicrobiales</taxon>
        <taxon>Iamiaceae</taxon>
        <taxon>Actinomarinicola</taxon>
    </lineage>
</organism>
<dbReference type="KEGG" id="atq:GH723_15015"/>